<dbReference type="AlphaFoldDB" id="A0A6I2UK95"/>
<dbReference type="Proteomes" id="UP000433181">
    <property type="component" value="Unassembled WGS sequence"/>
</dbReference>
<gene>
    <name evidence="1" type="ORF">FYJ84_13565</name>
</gene>
<organism evidence="1 2">
    <name type="scientific">Anaerovibrio slackiae</name>
    <dbReference type="NCBI Taxonomy" id="2652309"/>
    <lineage>
        <taxon>Bacteria</taxon>
        <taxon>Bacillati</taxon>
        <taxon>Bacillota</taxon>
        <taxon>Negativicutes</taxon>
        <taxon>Selenomonadales</taxon>
        <taxon>Selenomonadaceae</taxon>
        <taxon>Anaerovibrio</taxon>
    </lineage>
</organism>
<comment type="caution">
    <text evidence="1">The sequence shown here is derived from an EMBL/GenBank/DDBJ whole genome shotgun (WGS) entry which is preliminary data.</text>
</comment>
<evidence type="ECO:0000313" key="2">
    <source>
        <dbReference type="Proteomes" id="UP000433181"/>
    </source>
</evidence>
<keyword evidence="2" id="KW-1185">Reference proteome</keyword>
<dbReference type="EMBL" id="VUNR01000045">
    <property type="protein sequence ID" value="MSU09994.1"/>
    <property type="molecule type" value="Genomic_DNA"/>
</dbReference>
<sequence length="145" mass="16801">MAGNSMVIDGARINDEMIFVGQNYKNKQVYKIESTSTSQDRETVEEVVLLSTDRIIAVMRNFTDTQSRLEYKPGTTVVEKITFHGNEYRIGQRVNGLPIKRIGVFRTDNAPDNRIYFSDTAGNYIAYEEMCDYVEIWYRPYSLPF</sequence>
<dbReference type="GeneID" id="96779957"/>
<accession>A0A6I2UK95</accession>
<protein>
    <submittedName>
        <fullName evidence="1">Uncharacterized protein</fullName>
    </submittedName>
</protein>
<evidence type="ECO:0000313" key="1">
    <source>
        <dbReference type="EMBL" id="MSU09994.1"/>
    </source>
</evidence>
<name>A0A6I2UK95_9FIRM</name>
<reference evidence="1 2" key="1">
    <citation type="submission" date="2019-08" db="EMBL/GenBank/DDBJ databases">
        <title>In-depth cultivation of the pig gut microbiome towards novel bacterial diversity and tailored functional studies.</title>
        <authorList>
            <person name="Wylensek D."/>
            <person name="Hitch T.C.A."/>
            <person name="Clavel T."/>
        </authorList>
    </citation>
    <scope>NUCLEOTIDE SEQUENCE [LARGE SCALE GENOMIC DNA]</scope>
    <source>
        <strain evidence="1 2">WCA-693-APC-5D-A</strain>
    </source>
</reference>
<proteinExistence type="predicted"/>
<dbReference type="RefSeq" id="WP_154408158.1">
    <property type="nucleotide sequence ID" value="NZ_VUNR01000045.1"/>
</dbReference>